<name>A0ABR5AVE8_BACBA</name>
<keyword evidence="3" id="KW-1185">Reference proteome</keyword>
<evidence type="ECO:0000313" key="2">
    <source>
        <dbReference type="EMBL" id="KIL78689.1"/>
    </source>
</evidence>
<protein>
    <submittedName>
        <fullName evidence="2">Uncharacterized protein</fullName>
    </submittedName>
</protein>
<organism evidence="2 3">
    <name type="scientific">Bacillus badius</name>
    <dbReference type="NCBI Taxonomy" id="1455"/>
    <lineage>
        <taxon>Bacteria</taxon>
        <taxon>Bacillati</taxon>
        <taxon>Bacillota</taxon>
        <taxon>Bacilli</taxon>
        <taxon>Bacillales</taxon>
        <taxon>Bacillaceae</taxon>
        <taxon>Pseudobacillus</taxon>
    </lineage>
</organism>
<dbReference type="EMBL" id="JXLP01000009">
    <property type="protein sequence ID" value="KIL78689.1"/>
    <property type="molecule type" value="Genomic_DNA"/>
</dbReference>
<feature type="region of interest" description="Disordered" evidence="1">
    <location>
        <begin position="25"/>
        <end position="47"/>
    </location>
</feature>
<comment type="caution">
    <text evidence="2">The sequence shown here is derived from an EMBL/GenBank/DDBJ whole genome shotgun (WGS) entry which is preliminary data.</text>
</comment>
<accession>A0ABR5AVE8</accession>
<evidence type="ECO:0000313" key="3">
    <source>
        <dbReference type="Proteomes" id="UP000031982"/>
    </source>
</evidence>
<dbReference type="Proteomes" id="UP000031982">
    <property type="component" value="Unassembled WGS sequence"/>
</dbReference>
<reference evidence="2 3" key="1">
    <citation type="submission" date="2015-01" db="EMBL/GenBank/DDBJ databases">
        <title>Genome Assembly of Bacillus badius MTCC 1458.</title>
        <authorList>
            <person name="Verma A."/>
            <person name="Khatri I."/>
            <person name="Mual P."/>
            <person name="Subramanian S."/>
            <person name="Krishnamurthi S."/>
        </authorList>
    </citation>
    <scope>NUCLEOTIDE SEQUENCE [LARGE SCALE GENOMIC DNA]</scope>
    <source>
        <strain evidence="2 3">MTCC 1458</strain>
    </source>
</reference>
<evidence type="ECO:0000256" key="1">
    <source>
        <dbReference type="SAM" id="MobiDB-lite"/>
    </source>
</evidence>
<sequence>MPQSLNKKGGNLSLVSIPGDIVSGVEKQQRQAEEPVIPGASPLHAVE</sequence>
<gene>
    <name evidence="2" type="ORF">SD77_4369</name>
</gene>
<proteinExistence type="predicted"/>